<feature type="region of interest" description="Disordered" evidence="1">
    <location>
        <begin position="199"/>
        <end position="219"/>
    </location>
</feature>
<keyword evidence="2" id="KW-0472">Membrane</keyword>
<evidence type="ECO:0000313" key="4">
    <source>
        <dbReference type="Proteomes" id="UP000254467"/>
    </source>
</evidence>
<evidence type="ECO:0000256" key="2">
    <source>
        <dbReference type="SAM" id="Phobius"/>
    </source>
</evidence>
<protein>
    <submittedName>
        <fullName evidence="3">Putative secreted protein</fullName>
    </submittedName>
</protein>
<dbReference type="OrthoDB" id="4408924at2"/>
<feature type="transmembrane region" description="Helical" evidence="2">
    <location>
        <begin position="24"/>
        <end position="57"/>
    </location>
</feature>
<sequence length="219" mass="23764">MPTSKKRPDETGISTNFLTSRKNLVGLGAAAAVVLGHLTFGLGALWGVAALAAWGAGVSLTPEAKPKALPTPRPEPTPLKLQRTLRLSVDKLRAARPPSEVMTQARTLDQSVRFVLAEWDDLETSPEHQQNMWNIVEIYLPQVIETYLDAPNLELPAAVEGVVDSLVTLTKASDNIKQAILDNNVRELNSHARMLRSKFGNLPGLNDEPPSGSGYTEEP</sequence>
<dbReference type="RefSeq" id="WP_026254317.1">
    <property type="nucleotide sequence ID" value="NZ_LDYD01000006.1"/>
</dbReference>
<name>A0A376CPZ5_9CORY</name>
<accession>A0A376CPZ5</accession>
<dbReference type="STRING" id="35756.GCA_001044155_01686"/>
<dbReference type="Proteomes" id="UP000254467">
    <property type="component" value="Unassembled WGS sequence"/>
</dbReference>
<organism evidence="3 4">
    <name type="scientific">Corynebacterium pilosum</name>
    <dbReference type="NCBI Taxonomy" id="35756"/>
    <lineage>
        <taxon>Bacteria</taxon>
        <taxon>Bacillati</taxon>
        <taxon>Actinomycetota</taxon>
        <taxon>Actinomycetes</taxon>
        <taxon>Mycobacteriales</taxon>
        <taxon>Corynebacteriaceae</taxon>
        <taxon>Corynebacterium</taxon>
    </lineage>
</organism>
<keyword evidence="4" id="KW-1185">Reference proteome</keyword>
<proteinExistence type="predicted"/>
<evidence type="ECO:0000313" key="3">
    <source>
        <dbReference type="EMBL" id="STC70373.1"/>
    </source>
</evidence>
<dbReference type="AlphaFoldDB" id="A0A376CPZ5"/>
<keyword evidence="2" id="KW-1133">Transmembrane helix</keyword>
<keyword evidence="2" id="KW-0812">Transmembrane</keyword>
<reference evidence="3 4" key="1">
    <citation type="submission" date="2018-06" db="EMBL/GenBank/DDBJ databases">
        <authorList>
            <consortium name="Pathogen Informatics"/>
            <person name="Doyle S."/>
        </authorList>
    </citation>
    <scope>NUCLEOTIDE SEQUENCE [LARGE SCALE GENOMIC DNA]</scope>
    <source>
        <strain evidence="3 4">NCTC11862</strain>
    </source>
</reference>
<evidence type="ECO:0000256" key="1">
    <source>
        <dbReference type="SAM" id="MobiDB-lite"/>
    </source>
</evidence>
<gene>
    <name evidence="3" type="ORF">NCTC11862_02187</name>
</gene>
<dbReference type="EMBL" id="UFXQ01000001">
    <property type="protein sequence ID" value="STC70373.1"/>
    <property type="molecule type" value="Genomic_DNA"/>
</dbReference>